<accession>A0A8T1M362</accession>
<dbReference type="AlphaFoldDB" id="A0A8T1M362"/>
<keyword evidence="2" id="KW-1185">Reference proteome</keyword>
<dbReference type="EMBL" id="NIRI02000056">
    <property type="protein sequence ID" value="KAG5443276.1"/>
    <property type="molecule type" value="Genomic_DNA"/>
</dbReference>
<organism evidence="1 2">
    <name type="scientific">Clonorchis sinensis</name>
    <name type="common">Chinese liver fluke</name>
    <dbReference type="NCBI Taxonomy" id="79923"/>
    <lineage>
        <taxon>Eukaryota</taxon>
        <taxon>Metazoa</taxon>
        <taxon>Spiralia</taxon>
        <taxon>Lophotrochozoa</taxon>
        <taxon>Platyhelminthes</taxon>
        <taxon>Trematoda</taxon>
        <taxon>Digenea</taxon>
        <taxon>Opisthorchiida</taxon>
        <taxon>Opisthorchiata</taxon>
        <taxon>Opisthorchiidae</taxon>
        <taxon>Clonorchis</taxon>
    </lineage>
</organism>
<sequence length="100" mass="11265">MEDEVINAVVMKYRQTGYSTRRNSKKGVGVEEMKENVPTKKSYYWCVALLCIKQLIPRSSTGNEFIAAHVGLGIRIKGSSSQEMSTVESLLQSCNTYWPL</sequence>
<comment type="caution">
    <text evidence="1">The sequence shown here is derived from an EMBL/GenBank/DDBJ whole genome shotgun (WGS) entry which is preliminary data.</text>
</comment>
<protein>
    <submittedName>
        <fullName evidence="1">Uncharacterized protein</fullName>
    </submittedName>
</protein>
<reference evidence="1 2" key="2">
    <citation type="journal article" date="2021" name="Genomics">
        <title>High-quality reference genome for Clonorchis sinensis.</title>
        <authorList>
            <person name="Young N.D."/>
            <person name="Stroehlein A.J."/>
            <person name="Kinkar L."/>
            <person name="Wang T."/>
            <person name="Sohn W.M."/>
            <person name="Chang B.C.H."/>
            <person name="Kaur P."/>
            <person name="Weisz D."/>
            <person name="Dudchenko O."/>
            <person name="Aiden E.L."/>
            <person name="Korhonen P.K."/>
            <person name="Gasser R.B."/>
        </authorList>
    </citation>
    <scope>NUCLEOTIDE SEQUENCE [LARGE SCALE GENOMIC DNA]</scope>
    <source>
        <strain evidence="1">Cs-k2</strain>
    </source>
</reference>
<evidence type="ECO:0000313" key="1">
    <source>
        <dbReference type="EMBL" id="KAG5443276.1"/>
    </source>
</evidence>
<name>A0A8T1M362_CLOSI</name>
<reference evidence="1 2" key="1">
    <citation type="journal article" date="2018" name="Biotechnol. Adv.">
        <title>Improved genomic resources and new bioinformatic workflow for the carcinogenic parasite Clonorchis sinensis: Biotechnological implications.</title>
        <authorList>
            <person name="Wang D."/>
            <person name="Korhonen P.K."/>
            <person name="Gasser R.B."/>
            <person name="Young N.D."/>
        </authorList>
    </citation>
    <scope>NUCLEOTIDE SEQUENCE [LARGE SCALE GENOMIC DNA]</scope>
    <source>
        <strain evidence="1">Cs-k2</strain>
    </source>
</reference>
<gene>
    <name evidence="1" type="ORF">CSKR_202769</name>
</gene>
<evidence type="ECO:0000313" key="2">
    <source>
        <dbReference type="Proteomes" id="UP000286415"/>
    </source>
</evidence>
<proteinExistence type="predicted"/>
<dbReference type="Proteomes" id="UP000286415">
    <property type="component" value="Unassembled WGS sequence"/>
</dbReference>